<evidence type="ECO:0000259" key="2">
    <source>
        <dbReference type="Pfam" id="PF13478"/>
    </source>
</evidence>
<dbReference type="InterPro" id="IPR027051">
    <property type="entry name" value="XdhC_Rossmann_dom"/>
</dbReference>
<accession>A0A3B0RN66</accession>
<name>A0A3B0RN66_9ZZZZ</name>
<dbReference type="InterPro" id="IPR052698">
    <property type="entry name" value="MoCofactor_Util/Proc"/>
</dbReference>
<gene>
    <name evidence="3" type="ORF">MNBD_ALPHA08-117</name>
</gene>
<evidence type="ECO:0000259" key="1">
    <source>
        <dbReference type="Pfam" id="PF02625"/>
    </source>
</evidence>
<organism evidence="3">
    <name type="scientific">hydrothermal vent metagenome</name>
    <dbReference type="NCBI Taxonomy" id="652676"/>
    <lineage>
        <taxon>unclassified sequences</taxon>
        <taxon>metagenomes</taxon>
        <taxon>ecological metagenomes</taxon>
    </lineage>
</organism>
<dbReference type="AlphaFoldDB" id="A0A3B0RN66"/>
<dbReference type="InterPro" id="IPR003777">
    <property type="entry name" value="XdhC_CoxI"/>
</dbReference>
<feature type="domain" description="XdhC Rossmann" evidence="2">
    <location>
        <begin position="181"/>
        <end position="317"/>
    </location>
</feature>
<dbReference type="Pfam" id="PF13478">
    <property type="entry name" value="XdhC_C"/>
    <property type="match status" value="1"/>
</dbReference>
<reference evidence="3" key="1">
    <citation type="submission" date="2018-06" db="EMBL/GenBank/DDBJ databases">
        <authorList>
            <person name="Zhirakovskaya E."/>
        </authorList>
    </citation>
    <scope>NUCLEOTIDE SEQUENCE</scope>
</reference>
<dbReference type="Pfam" id="PF02625">
    <property type="entry name" value="XdhC_CoxI"/>
    <property type="match status" value="1"/>
</dbReference>
<evidence type="ECO:0000313" key="3">
    <source>
        <dbReference type="EMBL" id="VAV94700.1"/>
    </source>
</evidence>
<dbReference type="PANTHER" id="PTHR30388:SF4">
    <property type="entry name" value="MOLYBDENUM COFACTOR INSERTION CHAPERONE PAOD"/>
    <property type="match status" value="1"/>
</dbReference>
<proteinExistence type="predicted"/>
<dbReference type="PANTHER" id="PTHR30388">
    <property type="entry name" value="ALDEHYDE OXIDOREDUCTASE MOLYBDENUM COFACTOR ASSEMBLY PROTEIN"/>
    <property type="match status" value="1"/>
</dbReference>
<sequence length="326" mass="34603">MIDLTLKSAANWLEEGRDIALATVVQTWGSAPQPVGSQLLIDSDGSFLGSVSGGCVEGAVITEAVDVIESGKPMLMKFGVADETAWELGLACGGKISVFVESIDEVKAGFLKEIVKAQRNRLAVAMVTDLASGEARLVPAHESDSDPLASELANSFRFDKSGVIGDEDGIFINVFNPALKLVVIGAVHIAQALVPIAQLTGYDVTVIDPRGAFASEARFENVQLFSEWPDEVLDGFDLDARTAFVALTHDPKIDDPALRIALANECFYIGALGSRRTHAGRLERLQGVENLERIDGPIGLDIGGRGAPEIAISIMAKMTSALRQGS</sequence>
<feature type="domain" description="XdhC- CoxI" evidence="1">
    <location>
        <begin position="12"/>
        <end position="79"/>
    </location>
</feature>
<protein>
    <submittedName>
        <fullName evidence="3">Xanthine and CO dehydrogenases maturation factor, XdhC/CoxF family</fullName>
    </submittedName>
</protein>
<dbReference type="EMBL" id="UOEC01000119">
    <property type="protein sequence ID" value="VAV94700.1"/>
    <property type="molecule type" value="Genomic_DNA"/>
</dbReference>
<dbReference type="Gene3D" id="3.40.50.720">
    <property type="entry name" value="NAD(P)-binding Rossmann-like Domain"/>
    <property type="match status" value="1"/>
</dbReference>